<comment type="caution">
    <text evidence="2">The sequence shown here is derived from an EMBL/GenBank/DDBJ whole genome shotgun (WGS) entry which is preliminary data.</text>
</comment>
<reference evidence="2 3" key="1">
    <citation type="submission" date="2013-10" db="EMBL/GenBank/DDBJ databases">
        <title>Salinisphaera japonica YTM-1 Genome Sequencing.</title>
        <authorList>
            <person name="Lai Q."/>
            <person name="Li C."/>
            <person name="Shao Z."/>
        </authorList>
    </citation>
    <scope>NUCLEOTIDE SEQUENCE [LARGE SCALE GENOMIC DNA]</scope>
    <source>
        <strain evidence="2 3">YTM-1</strain>
    </source>
</reference>
<dbReference type="EMBL" id="AYKG01000001">
    <property type="protein sequence ID" value="ROO32890.1"/>
    <property type="molecule type" value="Genomic_DNA"/>
</dbReference>
<dbReference type="Proteomes" id="UP000285310">
    <property type="component" value="Unassembled WGS sequence"/>
</dbReference>
<dbReference type="Gene3D" id="3.30.2310.20">
    <property type="entry name" value="RelE-like"/>
    <property type="match status" value="1"/>
</dbReference>
<keyword evidence="3" id="KW-1185">Reference proteome</keyword>
<evidence type="ECO:0008006" key="4">
    <source>
        <dbReference type="Google" id="ProtNLM"/>
    </source>
</evidence>
<name>A0A423Q2L9_9GAMM</name>
<dbReference type="AlphaFoldDB" id="A0A423Q2L9"/>
<protein>
    <recommendedName>
        <fullName evidence="4">Addiction module toxin RelE</fullName>
    </recommendedName>
</protein>
<evidence type="ECO:0000313" key="3">
    <source>
        <dbReference type="Proteomes" id="UP000285310"/>
    </source>
</evidence>
<dbReference type="InterPro" id="IPR035093">
    <property type="entry name" value="RelE/ParE_toxin_dom_sf"/>
</dbReference>
<keyword evidence="1" id="KW-1277">Toxin-antitoxin system</keyword>
<dbReference type="OrthoDB" id="121597at2"/>
<proteinExistence type="predicted"/>
<dbReference type="InParanoid" id="A0A423Q2L9"/>
<dbReference type="InterPro" id="IPR007712">
    <property type="entry name" value="RelE/ParE_toxin"/>
</dbReference>
<gene>
    <name evidence="2" type="ORF">SAJA_01330</name>
</gene>
<dbReference type="Pfam" id="PF05016">
    <property type="entry name" value="ParE_toxin"/>
    <property type="match status" value="1"/>
</dbReference>
<evidence type="ECO:0000313" key="2">
    <source>
        <dbReference type="EMBL" id="ROO32890.1"/>
    </source>
</evidence>
<organism evidence="2 3">
    <name type="scientific">Salinisphaera japonica YTM-1</name>
    <dbReference type="NCBI Taxonomy" id="1209778"/>
    <lineage>
        <taxon>Bacteria</taxon>
        <taxon>Pseudomonadati</taxon>
        <taxon>Pseudomonadota</taxon>
        <taxon>Gammaproteobacteria</taxon>
        <taxon>Salinisphaerales</taxon>
        <taxon>Salinisphaeraceae</taxon>
        <taxon>Salinisphaera</taxon>
    </lineage>
</organism>
<evidence type="ECO:0000256" key="1">
    <source>
        <dbReference type="ARBA" id="ARBA00022649"/>
    </source>
</evidence>
<accession>A0A423Q2L9</accession>
<sequence length="102" mass="11354">MARVIYAARALADLERVTEFLLDTDPLAASETVGLITTAIETLENHPLIGRAYSLEVRELVISRGRTGYVALYRFLPGRHLVAILSIRHQRESGYSVDEPTS</sequence>